<dbReference type="InterPro" id="IPR044068">
    <property type="entry name" value="CB"/>
</dbReference>
<dbReference type="InterPro" id="IPR010998">
    <property type="entry name" value="Integrase_recombinase_N"/>
</dbReference>
<dbReference type="Pfam" id="PF13495">
    <property type="entry name" value="Phage_int_SAM_4"/>
    <property type="match status" value="1"/>
</dbReference>
<keyword evidence="9" id="KW-0233">DNA recombination</keyword>
<dbReference type="PROSITE" id="PS51898">
    <property type="entry name" value="TYR_RECOMBINASE"/>
    <property type="match status" value="1"/>
</dbReference>
<evidence type="ECO:0000256" key="3">
    <source>
        <dbReference type="ARBA" id="ARBA00008857"/>
    </source>
</evidence>
<comment type="similarity">
    <text evidence="3">Belongs to the 'phage' integrase family.</text>
</comment>
<dbReference type="RefSeq" id="WP_349117985.1">
    <property type="nucleotide sequence ID" value="NZ_JBBMFM010000014.1"/>
</dbReference>
<evidence type="ECO:0000259" key="13">
    <source>
        <dbReference type="PROSITE" id="PS51900"/>
    </source>
</evidence>
<keyword evidence="10" id="KW-0131">Cell cycle</keyword>
<organism evidence="14 15">
    <name type="scientific">Enterocloster hominis</name>
    <name type="common">ex Hitch et al. 2024</name>
    <dbReference type="NCBI Taxonomy" id="1917870"/>
    <lineage>
        <taxon>Bacteria</taxon>
        <taxon>Bacillati</taxon>
        <taxon>Bacillota</taxon>
        <taxon>Clostridia</taxon>
        <taxon>Lachnospirales</taxon>
        <taxon>Lachnospiraceae</taxon>
        <taxon>Enterocloster</taxon>
    </lineage>
</organism>
<keyword evidence="5" id="KW-0132">Cell division</keyword>
<dbReference type="Proteomes" id="UP001454086">
    <property type="component" value="Unassembled WGS sequence"/>
</dbReference>
<dbReference type="InterPro" id="IPR013762">
    <property type="entry name" value="Integrase-like_cat_sf"/>
</dbReference>
<feature type="domain" description="Tyr recombinase" evidence="12">
    <location>
        <begin position="168"/>
        <end position="261"/>
    </location>
</feature>
<dbReference type="Pfam" id="PF00589">
    <property type="entry name" value="Phage_integrase"/>
    <property type="match status" value="1"/>
</dbReference>
<evidence type="ECO:0000313" key="14">
    <source>
        <dbReference type="EMBL" id="MEQ2424526.1"/>
    </source>
</evidence>
<evidence type="ECO:0000259" key="12">
    <source>
        <dbReference type="PROSITE" id="PS51898"/>
    </source>
</evidence>
<keyword evidence="4" id="KW-0963">Cytoplasm</keyword>
<dbReference type="Gene3D" id="1.10.443.10">
    <property type="entry name" value="Intergrase catalytic core"/>
    <property type="match status" value="1"/>
</dbReference>
<protein>
    <submittedName>
        <fullName evidence="14">Tyrosine-type recombinase/integrase</fullName>
    </submittedName>
</protein>
<reference evidence="14 15" key="1">
    <citation type="submission" date="2024-03" db="EMBL/GenBank/DDBJ databases">
        <title>Human intestinal bacterial collection.</title>
        <authorList>
            <person name="Pauvert C."/>
            <person name="Hitch T.C.A."/>
            <person name="Clavel T."/>
        </authorList>
    </citation>
    <scope>NUCLEOTIDE SEQUENCE [LARGE SCALE GENOMIC DNA]</scope>
    <source>
        <strain evidence="14 15">CLA-SR-H021</strain>
    </source>
</reference>
<dbReference type="InterPro" id="IPR011010">
    <property type="entry name" value="DNA_brk_join_enz"/>
</dbReference>
<dbReference type="PANTHER" id="PTHR30349:SF77">
    <property type="entry name" value="TYROSINE RECOMBINASE XERC"/>
    <property type="match status" value="1"/>
</dbReference>
<evidence type="ECO:0000313" key="15">
    <source>
        <dbReference type="Proteomes" id="UP001454086"/>
    </source>
</evidence>
<gene>
    <name evidence="14" type="ORF">WMQ36_06020</name>
</gene>
<dbReference type="Gene3D" id="1.10.150.130">
    <property type="match status" value="1"/>
</dbReference>
<keyword evidence="7" id="KW-0229">DNA integration</keyword>
<dbReference type="PROSITE" id="PS51900">
    <property type="entry name" value="CB"/>
    <property type="match status" value="1"/>
</dbReference>
<evidence type="ECO:0000256" key="11">
    <source>
        <dbReference type="PROSITE-ProRule" id="PRU01248"/>
    </source>
</evidence>
<sequence>MSTQTIKAEIINNVLVAMSLYIMEQQTLTILENVMQQELVRVNMEEITTLPAERKDDISQRNQYIIQLFLVKKRDLARGTKENYLNAIRRLLTEISTKSLDQMDTTDIDWYLSRYEIRNVSSGGKKNQPSTYNNERRFLSAFFTWMRLEKLITDNPVESIPAKKVPLKPIDYYSPEESARLRDACKNIRERALLEVLRSTGARIGEIAEITLDQIDMRTGDIWIQGEKSGRYRTIYLDDDARHYAQSTPRTLRSVRERVNV</sequence>
<evidence type="ECO:0000256" key="2">
    <source>
        <dbReference type="ARBA" id="ARBA00004496"/>
    </source>
</evidence>
<evidence type="ECO:0000256" key="8">
    <source>
        <dbReference type="ARBA" id="ARBA00023125"/>
    </source>
</evidence>
<evidence type="ECO:0000256" key="5">
    <source>
        <dbReference type="ARBA" id="ARBA00022618"/>
    </source>
</evidence>
<accession>A0ABV1D2B1</accession>
<evidence type="ECO:0000256" key="9">
    <source>
        <dbReference type="ARBA" id="ARBA00023172"/>
    </source>
</evidence>
<feature type="domain" description="Core-binding (CB)" evidence="13">
    <location>
        <begin position="55"/>
        <end position="147"/>
    </location>
</feature>
<keyword evidence="15" id="KW-1185">Reference proteome</keyword>
<evidence type="ECO:0000256" key="4">
    <source>
        <dbReference type="ARBA" id="ARBA00022490"/>
    </source>
</evidence>
<name>A0ABV1D2B1_9FIRM</name>
<evidence type="ECO:0000256" key="6">
    <source>
        <dbReference type="ARBA" id="ARBA00022829"/>
    </source>
</evidence>
<evidence type="ECO:0000256" key="7">
    <source>
        <dbReference type="ARBA" id="ARBA00022908"/>
    </source>
</evidence>
<dbReference type="SUPFAM" id="SSF56349">
    <property type="entry name" value="DNA breaking-rejoining enzymes"/>
    <property type="match status" value="1"/>
</dbReference>
<dbReference type="InterPro" id="IPR002104">
    <property type="entry name" value="Integrase_catalytic"/>
</dbReference>
<evidence type="ECO:0000256" key="10">
    <source>
        <dbReference type="ARBA" id="ARBA00023306"/>
    </source>
</evidence>
<comment type="subcellular location">
    <subcellularLocation>
        <location evidence="2">Cytoplasm</location>
    </subcellularLocation>
</comment>
<keyword evidence="6" id="KW-0159">Chromosome partition</keyword>
<dbReference type="PANTHER" id="PTHR30349">
    <property type="entry name" value="PHAGE INTEGRASE-RELATED"/>
    <property type="match status" value="1"/>
</dbReference>
<dbReference type="EMBL" id="JBBMFM010000014">
    <property type="protein sequence ID" value="MEQ2424526.1"/>
    <property type="molecule type" value="Genomic_DNA"/>
</dbReference>
<dbReference type="InterPro" id="IPR050090">
    <property type="entry name" value="Tyrosine_recombinase_XerCD"/>
</dbReference>
<comment type="function">
    <text evidence="1">Site-specific tyrosine recombinase, which acts by catalyzing the cutting and rejoining of the recombining DNA molecules.</text>
</comment>
<dbReference type="InterPro" id="IPR004107">
    <property type="entry name" value="Integrase_SAM-like_N"/>
</dbReference>
<proteinExistence type="inferred from homology"/>
<evidence type="ECO:0000256" key="1">
    <source>
        <dbReference type="ARBA" id="ARBA00003283"/>
    </source>
</evidence>
<keyword evidence="8 11" id="KW-0238">DNA-binding</keyword>
<comment type="caution">
    <text evidence="14">The sequence shown here is derived from an EMBL/GenBank/DDBJ whole genome shotgun (WGS) entry which is preliminary data.</text>
</comment>